<accession>A0AAD9QEJ3</accession>
<dbReference type="AlphaFoldDB" id="A0AAD9QEJ3"/>
<protein>
    <submittedName>
        <fullName evidence="1">Uncharacterized protein</fullName>
    </submittedName>
</protein>
<reference evidence="1" key="1">
    <citation type="journal article" date="2023" name="G3 (Bethesda)">
        <title>Whole genome assembly and annotation of the endangered Caribbean coral Acropora cervicornis.</title>
        <authorList>
            <person name="Selwyn J.D."/>
            <person name="Vollmer S.V."/>
        </authorList>
    </citation>
    <scope>NUCLEOTIDE SEQUENCE</scope>
    <source>
        <strain evidence="1">K2</strain>
    </source>
</reference>
<name>A0AAD9QEJ3_ACRCE</name>
<evidence type="ECO:0000313" key="2">
    <source>
        <dbReference type="Proteomes" id="UP001249851"/>
    </source>
</evidence>
<evidence type="ECO:0000313" key="1">
    <source>
        <dbReference type="EMBL" id="KAK2559491.1"/>
    </source>
</evidence>
<organism evidence="1 2">
    <name type="scientific">Acropora cervicornis</name>
    <name type="common">Staghorn coral</name>
    <dbReference type="NCBI Taxonomy" id="6130"/>
    <lineage>
        <taxon>Eukaryota</taxon>
        <taxon>Metazoa</taxon>
        <taxon>Cnidaria</taxon>
        <taxon>Anthozoa</taxon>
        <taxon>Hexacorallia</taxon>
        <taxon>Scleractinia</taxon>
        <taxon>Astrocoeniina</taxon>
        <taxon>Acroporidae</taxon>
        <taxon>Acropora</taxon>
    </lineage>
</organism>
<sequence>MQDSLPCWMPKMEITIDSSYATTFGNPWESIGDLRGTRRGGKAIADNILVDGCGASREEATRGHDKHLIALLERCRKSLQSEASTNRQTKLSKFPGNDKQLSELLTQAVGDYHSKM</sequence>
<dbReference type="Proteomes" id="UP001249851">
    <property type="component" value="Unassembled WGS sequence"/>
</dbReference>
<dbReference type="EMBL" id="JARQWQ010000040">
    <property type="protein sequence ID" value="KAK2559491.1"/>
    <property type="molecule type" value="Genomic_DNA"/>
</dbReference>
<comment type="caution">
    <text evidence="1">The sequence shown here is derived from an EMBL/GenBank/DDBJ whole genome shotgun (WGS) entry which is preliminary data.</text>
</comment>
<keyword evidence="2" id="KW-1185">Reference proteome</keyword>
<reference evidence="1" key="2">
    <citation type="journal article" date="2023" name="Science">
        <title>Genomic signatures of disease resistance in endangered staghorn corals.</title>
        <authorList>
            <person name="Vollmer S.V."/>
            <person name="Selwyn J.D."/>
            <person name="Despard B.A."/>
            <person name="Roesel C.L."/>
        </authorList>
    </citation>
    <scope>NUCLEOTIDE SEQUENCE</scope>
    <source>
        <strain evidence="1">K2</strain>
    </source>
</reference>
<proteinExistence type="predicted"/>
<gene>
    <name evidence="1" type="ORF">P5673_018135</name>
</gene>